<evidence type="ECO:0000259" key="2">
    <source>
        <dbReference type="PROSITE" id="PS51352"/>
    </source>
</evidence>
<dbReference type="Proteomes" id="UP001597092">
    <property type="component" value="Unassembled WGS sequence"/>
</dbReference>
<feature type="domain" description="Thioredoxin" evidence="2">
    <location>
        <begin position="1"/>
        <end position="116"/>
    </location>
</feature>
<dbReference type="RefSeq" id="WP_256306320.1">
    <property type="nucleotide sequence ID" value="NZ_JANHAW010000001.1"/>
</dbReference>
<dbReference type="Pfam" id="PF03190">
    <property type="entry name" value="Thioredox_DsbH"/>
    <property type="match status" value="1"/>
</dbReference>
<proteinExistence type="predicted"/>
<dbReference type="PROSITE" id="PS51352">
    <property type="entry name" value="THIOREDOXIN_2"/>
    <property type="match status" value="1"/>
</dbReference>
<dbReference type="SUPFAM" id="SSF52833">
    <property type="entry name" value="Thioredoxin-like"/>
    <property type="match status" value="1"/>
</dbReference>
<dbReference type="InterPro" id="IPR004879">
    <property type="entry name" value="Ssp411-like_TRX"/>
</dbReference>
<feature type="region of interest" description="Disordered" evidence="1">
    <location>
        <begin position="362"/>
        <end position="384"/>
    </location>
</feature>
<gene>
    <name evidence="3" type="ORF">ACFSAS_08420</name>
</gene>
<reference evidence="3 4" key="1">
    <citation type="journal article" date="2019" name="Int. J. Syst. Evol. Microbiol.">
        <title>The Global Catalogue of Microorganisms (GCM) 10K type strain sequencing project: providing services to taxonomists for standard genome sequencing and annotation.</title>
        <authorList>
            <consortium name="The Broad Institute Genomics Platform"/>
            <consortium name="The Broad Institute Genome Sequencing Center for Infectious Disease"/>
            <person name="Wu L."/>
            <person name="Ma J."/>
        </authorList>
    </citation>
    <scope>NUCLEOTIDE SEQUENCE [LARGE SCALE GENOMIC DNA]</scope>
    <source>
        <strain evidence="3 4">CGMCC 1.10387</strain>
    </source>
</reference>
<feature type="compositionally biased region" description="Gly residues" evidence="1">
    <location>
        <begin position="288"/>
        <end position="297"/>
    </location>
</feature>
<dbReference type="InterPro" id="IPR013766">
    <property type="entry name" value="Thioredoxin_domain"/>
</dbReference>
<protein>
    <submittedName>
        <fullName evidence="3">DUF255 domain-containing protein</fullName>
    </submittedName>
</protein>
<accession>A0ABD6DTL9</accession>
<dbReference type="InterPro" id="IPR036249">
    <property type="entry name" value="Thioredoxin-like_sf"/>
</dbReference>
<dbReference type="Gene3D" id="3.40.30.10">
    <property type="entry name" value="Glutaredoxin"/>
    <property type="match status" value="1"/>
</dbReference>
<evidence type="ECO:0000313" key="3">
    <source>
        <dbReference type="EMBL" id="MFD1685632.1"/>
    </source>
</evidence>
<dbReference type="AlphaFoldDB" id="A0ABD6DTL9"/>
<feature type="region of interest" description="Disordered" evidence="1">
    <location>
        <begin position="274"/>
        <end position="303"/>
    </location>
</feature>
<dbReference type="EMBL" id="JBHUDP010000002">
    <property type="protein sequence ID" value="MFD1685632.1"/>
    <property type="molecule type" value="Genomic_DNA"/>
</dbReference>
<comment type="caution">
    <text evidence="3">The sequence shown here is derived from an EMBL/GenBank/DDBJ whole genome shotgun (WGS) entry which is preliminary data.</text>
</comment>
<dbReference type="PANTHER" id="PTHR42899">
    <property type="entry name" value="SPERMATOGENESIS-ASSOCIATED PROTEIN 20"/>
    <property type="match status" value="1"/>
</dbReference>
<organism evidence="3 4">
    <name type="scientific">Halobellus litoreus</name>
    <dbReference type="NCBI Taxonomy" id="755310"/>
    <lineage>
        <taxon>Archaea</taxon>
        <taxon>Methanobacteriati</taxon>
        <taxon>Methanobacteriota</taxon>
        <taxon>Stenosarchaea group</taxon>
        <taxon>Halobacteria</taxon>
        <taxon>Halobacteriales</taxon>
        <taxon>Haloferacaceae</taxon>
        <taxon>Halobellus</taxon>
    </lineage>
</organism>
<name>A0ABD6DTL9_9EURY</name>
<sequence length="593" mass="62494">MNDDRTHVEWREWGPAPFEEARAADRPVLLSLTATWCDSCHEMDAETYAEPRIAANVNDGFVPVRVDVDRRPRVRERYNMGGFPSTVFCTPEGRVITGATYLGPDGMRQVLDSVRDVWSERGAEAGRIPRALSGDPTPAGPVDERIESHLAGQLDEKWDPRFAGWGTDAKFPLPRTIEFALKRAREQATETLGVIGESLYDEESGGFYRYAEGRDWSDPHTEKVLDANAALVRAFANGYLYTGDDDLLAPAFGTRDFLIDRLWNGTAFGGSVAPEEKDAGASADGDGAAVGRGGSSGGDAATDFGPRRDLTAYAGGNALAADALLTLVSYTDDGTAREYATRVLDALDERFVAADGSVAHFETGAGSGDGSGQDPSRGGEPAGAPQLLLEDHARIVAAFARARQVLGPNALASGRDPLEVARTVADRAIEALQEPDGAFRDGPEAGVGLLDEPLRPLDGGVEMAAALLDLGALIGELEAESAESAAAEQYVDAAHAGVAAFAGAWDRIGVQVAGYGSVAARLTRPDLTVAVGATAGSDLHRAALRVADHEAVVLPEAPAVSADVATVTRGAETREVTTPEELIEAVSVLTRGT</sequence>
<keyword evidence="4" id="KW-1185">Reference proteome</keyword>
<evidence type="ECO:0000256" key="1">
    <source>
        <dbReference type="SAM" id="MobiDB-lite"/>
    </source>
</evidence>
<dbReference type="PIRSF" id="PIRSF006402">
    <property type="entry name" value="UCP006402_thioredoxin"/>
    <property type="match status" value="1"/>
</dbReference>
<evidence type="ECO:0000313" key="4">
    <source>
        <dbReference type="Proteomes" id="UP001597092"/>
    </source>
</evidence>
<dbReference type="InterPro" id="IPR008928">
    <property type="entry name" value="6-hairpin_glycosidase_sf"/>
</dbReference>
<dbReference type="SUPFAM" id="SSF48208">
    <property type="entry name" value="Six-hairpin glycosidases"/>
    <property type="match status" value="1"/>
</dbReference>
<dbReference type="PANTHER" id="PTHR42899:SF1">
    <property type="entry name" value="SPERMATOGENESIS-ASSOCIATED PROTEIN 20"/>
    <property type="match status" value="1"/>
</dbReference>
<dbReference type="InterPro" id="IPR024705">
    <property type="entry name" value="Ssp411"/>
</dbReference>